<protein>
    <recommendedName>
        <fullName evidence="8">CBS domain-containing protein</fullName>
    </recommendedName>
</protein>
<evidence type="ECO:0000259" key="8">
    <source>
        <dbReference type="PROSITE" id="PS51371"/>
    </source>
</evidence>
<keyword evidence="4 7" id="KW-0129">CBS domain</keyword>
<dbReference type="Pfam" id="PF00478">
    <property type="entry name" value="IMPDH"/>
    <property type="match status" value="1"/>
</dbReference>
<dbReference type="CDD" id="cd04601">
    <property type="entry name" value="CBS_pair_IMPDH"/>
    <property type="match status" value="1"/>
</dbReference>
<dbReference type="FunFam" id="3.20.20.70:FF:000424">
    <property type="entry name" value="Inosine-5'-monophosphate dehydrogenase 2"/>
    <property type="match status" value="1"/>
</dbReference>
<dbReference type="EMBL" id="CAUJNA010002513">
    <property type="protein sequence ID" value="CAJ1393234.1"/>
    <property type="molecule type" value="Genomic_DNA"/>
</dbReference>
<comment type="similarity">
    <text evidence="1">Belongs to the IMPDH/GMPR family.</text>
</comment>
<name>A0AA36IUY9_9DINO</name>
<dbReference type="InterPro" id="IPR046342">
    <property type="entry name" value="CBS_dom_sf"/>
</dbReference>
<evidence type="ECO:0000313" key="9">
    <source>
        <dbReference type="EMBL" id="CAJ1393234.1"/>
    </source>
</evidence>
<dbReference type="InterPro" id="IPR000644">
    <property type="entry name" value="CBS_dom"/>
</dbReference>
<keyword evidence="2" id="KW-0479">Metal-binding</keyword>
<dbReference type="AlphaFoldDB" id="A0AA36IUY9"/>
<dbReference type="PANTHER" id="PTHR11911">
    <property type="entry name" value="INOSINE-5-MONOPHOSPHATE DEHYDROGENASE RELATED"/>
    <property type="match status" value="1"/>
</dbReference>
<reference evidence="9" key="1">
    <citation type="submission" date="2023-08" db="EMBL/GenBank/DDBJ databases">
        <authorList>
            <person name="Chen Y."/>
            <person name="Shah S."/>
            <person name="Dougan E. K."/>
            <person name="Thang M."/>
            <person name="Chan C."/>
        </authorList>
    </citation>
    <scope>NUCLEOTIDE SEQUENCE</scope>
</reference>
<dbReference type="GO" id="GO:0005737">
    <property type="term" value="C:cytoplasm"/>
    <property type="evidence" value="ECO:0007669"/>
    <property type="project" value="TreeGrafter"/>
</dbReference>
<dbReference type="SMART" id="SM00116">
    <property type="entry name" value="CBS"/>
    <property type="match status" value="2"/>
</dbReference>
<evidence type="ECO:0000256" key="4">
    <source>
        <dbReference type="ARBA" id="ARBA00023122"/>
    </source>
</evidence>
<gene>
    <name evidence="9" type="ORF">EVOR1521_LOCUS18147</name>
</gene>
<evidence type="ECO:0000313" key="10">
    <source>
        <dbReference type="Proteomes" id="UP001178507"/>
    </source>
</evidence>
<evidence type="ECO:0000256" key="5">
    <source>
        <dbReference type="PIRSR" id="PIRSR000130-3"/>
    </source>
</evidence>
<keyword evidence="3" id="KW-0560">Oxidoreductase</keyword>
<feature type="binding site" evidence="5">
    <location>
        <begin position="312"/>
        <end position="314"/>
    </location>
    <ligand>
        <name>NAD(+)</name>
        <dbReference type="ChEBI" id="CHEBI:57540"/>
    </ligand>
</feature>
<dbReference type="GO" id="GO:0006183">
    <property type="term" value="P:GTP biosynthetic process"/>
    <property type="evidence" value="ECO:0007669"/>
    <property type="project" value="TreeGrafter"/>
</dbReference>
<feature type="binding site" description="in other chain" evidence="6">
    <location>
        <position position="319"/>
    </location>
    <ligand>
        <name>K(+)</name>
        <dbReference type="ChEBI" id="CHEBI:29103"/>
        <note>ligand shared between two tetrameric partners</note>
    </ligand>
</feature>
<dbReference type="Gene3D" id="3.20.20.70">
    <property type="entry name" value="Aldolase class I"/>
    <property type="match status" value="1"/>
</dbReference>
<dbReference type="InterPro" id="IPR001093">
    <property type="entry name" value="IMP_DH_GMPRt"/>
</dbReference>
<dbReference type="SUPFAM" id="SSF51412">
    <property type="entry name" value="Inosine monophosphate dehydrogenase (IMPDH)"/>
    <property type="match status" value="1"/>
</dbReference>
<dbReference type="InterPro" id="IPR013785">
    <property type="entry name" value="Aldolase_TIM"/>
</dbReference>
<keyword evidence="6" id="KW-0630">Potassium</keyword>
<keyword evidence="5" id="KW-0520">NAD</keyword>
<evidence type="ECO:0000256" key="7">
    <source>
        <dbReference type="PROSITE-ProRule" id="PRU00703"/>
    </source>
</evidence>
<accession>A0AA36IUY9</accession>
<evidence type="ECO:0000256" key="3">
    <source>
        <dbReference type="ARBA" id="ARBA00023002"/>
    </source>
</evidence>
<dbReference type="Proteomes" id="UP001178507">
    <property type="component" value="Unassembled WGS sequence"/>
</dbReference>
<dbReference type="PIRSF" id="PIRSF000130">
    <property type="entry name" value="IMPDH"/>
    <property type="match status" value="1"/>
</dbReference>
<keyword evidence="10" id="KW-1185">Reference proteome</keyword>
<dbReference type="Pfam" id="PF00571">
    <property type="entry name" value="CBS"/>
    <property type="match status" value="1"/>
</dbReference>
<feature type="binding site" description="in other chain" evidence="6">
    <location>
        <position position="314"/>
    </location>
    <ligand>
        <name>K(+)</name>
        <dbReference type="ChEBI" id="CHEBI:29103"/>
        <note>ligand shared between two tetrameric partners</note>
    </ligand>
</feature>
<proteinExistence type="inferred from homology"/>
<dbReference type="SUPFAM" id="SSF54631">
    <property type="entry name" value="CBS-domain pair"/>
    <property type="match status" value="1"/>
</dbReference>
<evidence type="ECO:0000256" key="1">
    <source>
        <dbReference type="ARBA" id="ARBA00005502"/>
    </source>
</evidence>
<dbReference type="GO" id="GO:0003938">
    <property type="term" value="F:IMP dehydrogenase activity"/>
    <property type="evidence" value="ECO:0007669"/>
    <property type="project" value="InterPro"/>
</dbReference>
<comment type="caution">
    <text evidence="9">The sequence shown here is derived from an EMBL/GenBank/DDBJ whole genome shotgun (WGS) entry which is preliminary data.</text>
</comment>
<dbReference type="SMART" id="SM01240">
    <property type="entry name" value="IMPDH"/>
    <property type="match status" value="1"/>
</dbReference>
<dbReference type="InterPro" id="IPR005990">
    <property type="entry name" value="IMP_DH"/>
</dbReference>
<sequence>MTDPASDGWPAGKVFEAATQGFTYDDLVLMPGHANFEASEVELTSYVTKNIRLTMPVVSGPSDTVTEAKMATELALAGGLGIIHGNQSIQNQVEMVQAVKRFVSGFILEPKVLSPTHKLADLDKLKAATGIASVPVTENGQLGSKVVGIVTSRDSDLCEDRGEYLSRVMTEKLVTAKEPLAFEEALKVLKRKKVGKLLILDEEDRLVSMVTRSDLKKVRDYPSMSRDLSGKLLVGAAVPANEGQPDWPRASALAEAGANLLYLFGDGVDSQLELIRKLKMEYPAVDILAGPATSVREAKRLVQAGADGIVAGTGCDAGGDPVKAPIAVAVGRGEATMVYEVAFYVTRNYKLPVCAAGVRSSSQALLALSLGASSVMLREPLAGSEEAPGGGQATAPLHHAHSLVNSVATRYGASRAWERQVTVPRAVAAPVTHKSCVKAYLLYFTSGLRNGFQDLGFRNLPELHHGLEKELLRMECRLPYSIQLREACCQAAQQSQHPVVVPYSMSMR</sequence>
<organism evidence="9 10">
    <name type="scientific">Effrenium voratum</name>
    <dbReference type="NCBI Taxonomy" id="2562239"/>
    <lineage>
        <taxon>Eukaryota</taxon>
        <taxon>Sar</taxon>
        <taxon>Alveolata</taxon>
        <taxon>Dinophyceae</taxon>
        <taxon>Suessiales</taxon>
        <taxon>Symbiodiniaceae</taxon>
        <taxon>Effrenium</taxon>
    </lineage>
</organism>
<evidence type="ECO:0000256" key="6">
    <source>
        <dbReference type="PIRSR" id="PIRSR000130-4"/>
    </source>
</evidence>
<feature type="domain" description="CBS" evidence="8">
    <location>
        <begin position="169"/>
        <end position="228"/>
    </location>
</feature>
<dbReference type="GO" id="GO:0046872">
    <property type="term" value="F:metal ion binding"/>
    <property type="evidence" value="ECO:0007669"/>
    <property type="project" value="UniProtKB-KW"/>
</dbReference>
<evidence type="ECO:0000256" key="2">
    <source>
        <dbReference type="ARBA" id="ARBA00022723"/>
    </source>
</evidence>
<dbReference type="PROSITE" id="PS51371">
    <property type="entry name" value="CBS"/>
    <property type="match status" value="1"/>
</dbReference>
<dbReference type="PANTHER" id="PTHR11911:SF111">
    <property type="entry name" value="INOSINE-5'-MONOPHOSPHATE DEHYDROGENASE"/>
    <property type="match status" value="1"/>
</dbReference>